<name>A0A077EI76_9FLAO</name>
<accession>A0A077EI76</accession>
<reference evidence="1" key="2">
    <citation type="journal article" date="2015" name="Genome Biol. Evol.">
        <title>Complete Genome Sequence and Transcriptomic Analysis of the Novel Pathogen Elizabethkingia anophelis in Response to Oxidative Stress.</title>
        <authorList>
            <person name="Li Y."/>
            <person name="Liu Y."/>
            <person name="Chew S.C."/>
            <person name="Tay M."/>
            <person name="Salido M.M."/>
            <person name="Teo J."/>
            <person name="Lauro F.M."/>
            <person name="Givskov M."/>
            <person name="Yang L."/>
        </authorList>
    </citation>
    <scope>NUCLEOTIDE SEQUENCE</scope>
    <source>
        <strain evidence="1">NUHP1</strain>
    </source>
</reference>
<organism evidence="1 2">
    <name type="scientific">Elizabethkingia anophelis NUHP1</name>
    <dbReference type="NCBI Taxonomy" id="1338011"/>
    <lineage>
        <taxon>Bacteria</taxon>
        <taxon>Pseudomonadati</taxon>
        <taxon>Bacteroidota</taxon>
        <taxon>Flavobacteriia</taxon>
        <taxon>Flavobacteriales</taxon>
        <taxon>Weeksellaceae</taxon>
        <taxon>Elizabethkingia</taxon>
    </lineage>
</organism>
<dbReference type="STRING" id="1338011.BD94_3576"/>
<dbReference type="Pfam" id="PF00756">
    <property type="entry name" value="Esterase"/>
    <property type="match status" value="1"/>
</dbReference>
<dbReference type="Gene3D" id="3.40.50.1820">
    <property type="entry name" value="alpha/beta hydrolase"/>
    <property type="match status" value="1"/>
</dbReference>
<dbReference type="InterPro" id="IPR029058">
    <property type="entry name" value="AB_hydrolase_fold"/>
</dbReference>
<dbReference type="InterPro" id="IPR013783">
    <property type="entry name" value="Ig-like_fold"/>
</dbReference>
<dbReference type="InterPro" id="IPR050583">
    <property type="entry name" value="Mycobacterial_A85_antigen"/>
</dbReference>
<dbReference type="EMBL" id="CP007547">
    <property type="protein sequence ID" value="AIL47351.1"/>
    <property type="molecule type" value="Genomic_DNA"/>
</dbReference>
<dbReference type="InterPro" id="IPR014756">
    <property type="entry name" value="Ig_E-set"/>
</dbReference>
<dbReference type="Gene3D" id="2.60.40.10">
    <property type="entry name" value="Immunoglobulins"/>
    <property type="match status" value="1"/>
</dbReference>
<dbReference type="SUPFAM" id="SSF81296">
    <property type="entry name" value="E set domains"/>
    <property type="match status" value="1"/>
</dbReference>
<dbReference type="Proteomes" id="UP000028933">
    <property type="component" value="Chromosome"/>
</dbReference>
<dbReference type="PANTHER" id="PTHR48098">
    <property type="entry name" value="ENTEROCHELIN ESTERASE-RELATED"/>
    <property type="match status" value="1"/>
</dbReference>
<dbReference type="AlphaFoldDB" id="A0A077EI76"/>
<dbReference type="PANTHER" id="PTHR48098:SF6">
    <property type="entry name" value="FERRI-BACILLIBACTIN ESTERASE BESA"/>
    <property type="match status" value="1"/>
</dbReference>
<dbReference type="KEGG" id="eao:BD94_3576"/>
<dbReference type="RefSeq" id="WP_021348528.1">
    <property type="nucleotide sequence ID" value="NZ_CP007547.1"/>
</dbReference>
<sequence length="375" mass="44679">MKFYLKTDKNDERTIFITGNFNNWNPRDKNYSLQKTKDGYFIEISDDKLPPEIEYKFTKGGWENVEMDSEGHFTSNRKVKKQAKKVEDIVEDWRLNWAPFKEEYFPKIELISENFYIPQLNKTRKIWALLPYDYENSHKNYPVLYLQDAQNLFNEDSVFGNWEIDKKLSLLAEYGIGDIIIIAVEHGSQDRIQEYVFEDENKYAVKAEGKKYIRFITDTLKPYVDQHFRTLPEREHTGIGGSSLGALISIYGGFLYPEVYSKLMLFSPSLWLNPNNNFPMLSFHQPYHTKVYIYGGELEGSDMVKRINLFKIAMKRWEESKSIEFDIRTSIHPEGKHQEFYWSQEFPRALEWLFFDKLENPKERKKKYNKAKQNV</sequence>
<dbReference type="SUPFAM" id="SSF53474">
    <property type="entry name" value="alpha/beta-Hydrolases"/>
    <property type="match status" value="1"/>
</dbReference>
<reference evidence="1" key="1">
    <citation type="journal article" date="2013" name="Lancet">
        <title>First case of E anophelis outbreak in an intensive-care unit.</title>
        <authorList>
            <person name="Teo J."/>
            <person name="Tan S.Y."/>
            <person name="Tay M."/>
            <person name="Ding Y."/>
            <person name="Kjelleberg S."/>
            <person name="Givskov M."/>
            <person name="Lin R.T."/>
            <person name="Yang L."/>
        </authorList>
    </citation>
    <scope>NUCLEOTIDE SEQUENCE [LARGE SCALE GENOMIC DNA]</scope>
    <source>
        <strain evidence="1">NUHP1</strain>
    </source>
</reference>
<gene>
    <name evidence="1" type="ORF">BD94_3576</name>
</gene>
<evidence type="ECO:0000313" key="1">
    <source>
        <dbReference type="EMBL" id="AIL47351.1"/>
    </source>
</evidence>
<evidence type="ECO:0000313" key="2">
    <source>
        <dbReference type="Proteomes" id="UP000028933"/>
    </source>
</evidence>
<dbReference type="HOGENOM" id="CLU_039834_1_0_10"/>
<proteinExistence type="predicted"/>
<dbReference type="InterPro" id="IPR000801">
    <property type="entry name" value="Esterase-like"/>
</dbReference>
<protein>
    <submittedName>
        <fullName evidence="1">Putative alpha-dextrin endo-1, 6-alpha-glucosidase</fullName>
    </submittedName>
</protein>
<dbReference type="eggNOG" id="COG2819">
    <property type="taxonomic scope" value="Bacteria"/>
</dbReference>